<dbReference type="AlphaFoldDB" id="A0A8T0A505"/>
<sequence>MDYKEYVKKWRQEMQEAFEITRQTAKKSAERNKKNYNGKVRSSILCPGDRVLVRNLTPRGGTGKLRNHWEDVVHTVVRQVGEGSPIYEVKPEQGKGRSRVLHRNLLLSCDFLPLEVELRKESKTKKMVNKQRSAKEDESSPEEEEEG</sequence>
<name>A0A8T0A505_SILME</name>
<accession>A0A8T0A505</accession>
<evidence type="ECO:0000313" key="2">
    <source>
        <dbReference type="EMBL" id="KAF7686211.1"/>
    </source>
</evidence>
<evidence type="ECO:0000313" key="3">
    <source>
        <dbReference type="Proteomes" id="UP000606274"/>
    </source>
</evidence>
<reference evidence="2" key="1">
    <citation type="submission" date="2020-08" db="EMBL/GenBank/DDBJ databases">
        <title>Chromosome-level assembly of Southern catfish (Silurus meridionalis) provides insights into visual adaptation to the nocturnal and benthic lifestyles.</title>
        <authorList>
            <person name="Zhang Y."/>
            <person name="Wang D."/>
            <person name="Peng Z."/>
        </authorList>
    </citation>
    <scope>NUCLEOTIDE SEQUENCE</scope>
    <source>
        <strain evidence="2">SWU-2019-XX</strain>
        <tissue evidence="2">Muscle</tissue>
    </source>
</reference>
<evidence type="ECO:0000256" key="1">
    <source>
        <dbReference type="SAM" id="MobiDB-lite"/>
    </source>
</evidence>
<feature type="non-terminal residue" evidence="2">
    <location>
        <position position="147"/>
    </location>
</feature>
<proteinExistence type="predicted"/>
<protein>
    <submittedName>
        <fullName evidence="2">Uncharacterized protein</fullName>
    </submittedName>
</protein>
<feature type="region of interest" description="Disordered" evidence="1">
    <location>
        <begin position="120"/>
        <end position="147"/>
    </location>
</feature>
<gene>
    <name evidence="2" type="ORF">HF521_015573</name>
</gene>
<keyword evidence="3" id="KW-1185">Reference proteome</keyword>
<dbReference type="Proteomes" id="UP000606274">
    <property type="component" value="Unassembled WGS sequence"/>
</dbReference>
<comment type="caution">
    <text evidence="2">The sequence shown here is derived from an EMBL/GenBank/DDBJ whole genome shotgun (WGS) entry which is preliminary data.</text>
</comment>
<dbReference type="EMBL" id="JABFDY010000029">
    <property type="protein sequence ID" value="KAF7686211.1"/>
    <property type="molecule type" value="Genomic_DNA"/>
</dbReference>
<organism evidence="2 3">
    <name type="scientific">Silurus meridionalis</name>
    <name type="common">Southern catfish</name>
    <name type="synonym">Silurus soldatovi meridionalis</name>
    <dbReference type="NCBI Taxonomy" id="175797"/>
    <lineage>
        <taxon>Eukaryota</taxon>
        <taxon>Metazoa</taxon>
        <taxon>Chordata</taxon>
        <taxon>Craniata</taxon>
        <taxon>Vertebrata</taxon>
        <taxon>Euteleostomi</taxon>
        <taxon>Actinopterygii</taxon>
        <taxon>Neopterygii</taxon>
        <taxon>Teleostei</taxon>
        <taxon>Ostariophysi</taxon>
        <taxon>Siluriformes</taxon>
        <taxon>Siluridae</taxon>
        <taxon>Silurus</taxon>
    </lineage>
</organism>